<dbReference type="Gene3D" id="3.40.630.30">
    <property type="match status" value="1"/>
</dbReference>
<organism evidence="2 3">
    <name type="scientific">Brassica carinata</name>
    <name type="common">Ethiopian mustard</name>
    <name type="synonym">Abyssinian cabbage</name>
    <dbReference type="NCBI Taxonomy" id="52824"/>
    <lineage>
        <taxon>Eukaryota</taxon>
        <taxon>Viridiplantae</taxon>
        <taxon>Streptophyta</taxon>
        <taxon>Embryophyta</taxon>
        <taxon>Tracheophyta</taxon>
        <taxon>Spermatophyta</taxon>
        <taxon>Magnoliopsida</taxon>
        <taxon>eudicotyledons</taxon>
        <taxon>Gunneridae</taxon>
        <taxon>Pentapetalae</taxon>
        <taxon>rosids</taxon>
        <taxon>malvids</taxon>
        <taxon>Brassicales</taxon>
        <taxon>Brassicaceae</taxon>
        <taxon>Brassiceae</taxon>
        <taxon>Brassica</taxon>
    </lineage>
</organism>
<feature type="domain" description="N-acetyltransferase" evidence="1">
    <location>
        <begin position="19"/>
        <end position="184"/>
    </location>
</feature>
<protein>
    <recommendedName>
        <fullName evidence="1">N-acetyltransferase domain-containing protein</fullName>
    </recommendedName>
</protein>
<dbReference type="OrthoDB" id="630895at2759"/>
<dbReference type="PANTHER" id="PTHR46067:SF17">
    <property type="entry name" value="ACYL-COA N-ACYLTRANSFERASES (NAT) SUPERFAMILY PROTEIN"/>
    <property type="match status" value="1"/>
</dbReference>
<accession>A0A8X7REZ8</accession>
<dbReference type="InterPro" id="IPR000182">
    <property type="entry name" value="GNAT_dom"/>
</dbReference>
<dbReference type="InterPro" id="IPR016181">
    <property type="entry name" value="Acyl_CoA_acyltransferase"/>
</dbReference>
<dbReference type="Pfam" id="PF13302">
    <property type="entry name" value="Acetyltransf_3"/>
    <property type="match status" value="1"/>
</dbReference>
<dbReference type="PROSITE" id="PS51186">
    <property type="entry name" value="GNAT"/>
    <property type="match status" value="1"/>
</dbReference>
<keyword evidence="3" id="KW-1185">Reference proteome</keyword>
<evidence type="ECO:0000259" key="1">
    <source>
        <dbReference type="PROSITE" id="PS51186"/>
    </source>
</evidence>
<dbReference type="SUPFAM" id="SSF55729">
    <property type="entry name" value="Acyl-CoA N-acyltransferases (Nat)"/>
    <property type="match status" value="1"/>
</dbReference>
<dbReference type="Proteomes" id="UP000886595">
    <property type="component" value="Unassembled WGS sequence"/>
</dbReference>
<proteinExistence type="predicted"/>
<dbReference type="PANTHER" id="PTHR46067">
    <property type="entry name" value="ACYL-COA N-ACYLTRANSFERASES (NAT) SUPERFAMILY PROTEIN"/>
    <property type="match status" value="1"/>
</dbReference>
<dbReference type="FunFam" id="3.40.630.30:FF:000281">
    <property type="entry name" value="Acyl-CoA N-acyltransferases (NAT) superfamily protein"/>
    <property type="match status" value="1"/>
</dbReference>
<dbReference type="EMBL" id="JAAMPC010000010">
    <property type="protein sequence ID" value="KAG2285790.1"/>
    <property type="molecule type" value="Genomic_DNA"/>
</dbReference>
<dbReference type="GO" id="GO:0016747">
    <property type="term" value="F:acyltransferase activity, transferring groups other than amino-acyl groups"/>
    <property type="evidence" value="ECO:0007669"/>
    <property type="project" value="InterPro"/>
</dbReference>
<sequence length="195" mass="22388">MDLNESQPTVVVLSPPGRISLRPMILSDVDDYMVWATDAKVARFCSWEPCTSREEAIKYITDSVLTHPWLRAICLEDDRPNGYILIMPVDKIRKEIGYVTARSPRHPTGVIERALWTRYWGKGFATEAVRLVTAEVFKEMPEVERLEALVDVDNVGSQRVLEKVGFTREGVLMRNFIVMKGSIRDMVMFSFLRAY</sequence>
<evidence type="ECO:0000313" key="2">
    <source>
        <dbReference type="EMBL" id="KAG2285790.1"/>
    </source>
</evidence>
<dbReference type="AlphaFoldDB" id="A0A8X7REZ8"/>
<reference evidence="2 3" key="1">
    <citation type="submission" date="2020-02" db="EMBL/GenBank/DDBJ databases">
        <authorList>
            <person name="Ma Q."/>
            <person name="Huang Y."/>
            <person name="Song X."/>
            <person name="Pei D."/>
        </authorList>
    </citation>
    <scope>NUCLEOTIDE SEQUENCE [LARGE SCALE GENOMIC DNA]</scope>
    <source>
        <strain evidence="2">Sxm20200214</strain>
        <tissue evidence="2">Leaf</tissue>
    </source>
</reference>
<evidence type="ECO:0000313" key="3">
    <source>
        <dbReference type="Proteomes" id="UP000886595"/>
    </source>
</evidence>
<name>A0A8X7REZ8_BRACI</name>
<gene>
    <name evidence="2" type="ORF">Bca52824_045394</name>
</gene>
<comment type="caution">
    <text evidence="2">The sequence shown here is derived from an EMBL/GenBank/DDBJ whole genome shotgun (WGS) entry which is preliminary data.</text>
</comment>